<evidence type="ECO:0000259" key="7">
    <source>
        <dbReference type="PROSITE" id="PS50897"/>
    </source>
</evidence>
<comment type="subcellular location">
    <subcellularLocation>
        <location evidence="1">Cytoplasm</location>
    </subcellularLocation>
</comment>
<dbReference type="Pfam" id="PF10607">
    <property type="entry name" value="CTLH"/>
    <property type="match status" value="1"/>
</dbReference>
<evidence type="ECO:0000256" key="4">
    <source>
        <dbReference type="ARBA" id="ARBA00022771"/>
    </source>
</evidence>
<evidence type="ECO:0000259" key="8">
    <source>
        <dbReference type="PROSITE" id="PS51867"/>
    </source>
</evidence>
<dbReference type="GO" id="GO:0008270">
    <property type="term" value="F:zinc ion binding"/>
    <property type="evidence" value="ECO:0007669"/>
    <property type="project" value="UniProtKB-KW"/>
</dbReference>
<evidence type="ECO:0000256" key="2">
    <source>
        <dbReference type="ARBA" id="ARBA00022490"/>
    </source>
</evidence>
<feature type="domain" description="RING-Gid-type" evidence="8">
    <location>
        <begin position="305"/>
        <end position="348"/>
    </location>
</feature>
<dbReference type="PROSITE" id="PS50897">
    <property type="entry name" value="CTLH"/>
    <property type="match status" value="1"/>
</dbReference>
<dbReference type="InterPro" id="IPR027370">
    <property type="entry name" value="Znf-RING_euk"/>
</dbReference>
<reference evidence="9" key="2">
    <citation type="submission" date="2021-01" db="EMBL/GenBank/DDBJ databases">
        <authorList>
            <person name="Schikora-Tamarit M.A."/>
        </authorList>
    </citation>
    <scope>NUCLEOTIDE SEQUENCE</scope>
    <source>
        <strain evidence="9">CBS6341</strain>
    </source>
</reference>
<dbReference type="InterPro" id="IPR006595">
    <property type="entry name" value="CTLH_C"/>
</dbReference>
<reference evidence="9" key="1">
    <citation type="journal article" date="2021" name="Open Biol.">
        <title>Shared evolutionary footprints suggest mitochondrial oxidative damage underlies multiple complex I losses in fungi.</title>
        <authorList>
            <person name="Schikora-Tamarit M.A."/>
            <person name="Marcet-Houben M."/>
            <person name="Nosek J."/>
            <person name="Gabaldon T."/>
        </authorList>
    </citation>
    <scope>NUCLEOTIDE SEQUENCE</scope>
    <source>
        <strain evidence="9">CBS6341</strain>
    </source>
</reference>
<dbReference type="Pfam" id="PF13445">
    <property type="entry name" value="zf-RING_UBOX"/>
    <property type="match status" value="1"/>
</dbReference>
<evidence type="ECO:0000256" key="6">
    <source>
        <dbReference type="PROSITE-ProRule" id="PRU01215"/>
    </source>
</evidence>
<dbReference type="PANTHER" id="PTHR12170">
    <property type="entry name" value="MACROPHAGE ERYTHROBLAST ATTACHER-RELATED"/>
    <property type="match status" value="1"/>
</dbReference>
<protein>
    <recommendedName>
        <fullName evidence="11">RING-Gid-type domain-containing protein</fullName>
    </recommendedName>
</protein>
<keyword evidence="4 6" id="KW-0863">Zinc-finger</keyword>
<keyword evidence="3" id="KW-0479">Metal-binding</keyword>
<dbReference type="PROSITE" id="PS51867">
    <property type="entry name" value="ZF_RING_GID"/>
    <property type="match status" value="1"/>
</dbReference>
<keyword evidence="5" id="KW-0862">Zinc</keyword>
<accession>A0A9P8PY74</accession>
<dbReference type="GO" id="GO:0061630">
    <property type="term" value="F:ubiquitin protein ligase activity"/>
    <property type="evidence" value="ECO:0007669"/>
    <property type="project" value="InterPro"/>
</dbReference>
<evidence type="ECO:0000313" key="10">
    <source>
        <dbReference type="Proteomes" id="UP000769528"/>
    </source>
</evidence>
<gene>
    <name evidence="9" type="ORF">WICMUC_000210</name>
</gene>
<dbReference type="InterPro" id="IPR044063">
    <property type="entry name" value="ZF_RING_GID"/>
</dbReference>
<evidence type="ECO:0008006" key="11">
    <source>
        <dbReference type="Google" id="ProtNLM"/>
    </source>
</evidence>
<sequence>MSHNQFDVLVEEVNKLNELNYIQTLTDTRALIESLEDDQENDDDLDQLLTNLSQSITKDLKQNNTKLNKFNKNFLLKIDLDLNDYYRYPIPSKNLKLVQNIINFHLLRIGDLNKFDNKLGNQLYEMKSLKDSIDYNHDLNPIINWYYNNDYKDKDEERDLLFEFKLHRLNYLKLMNQNKIKQGLNYSRIWFPLIIKKNQDYLFEISKLMGQFIISNNEENNVSNLDLDFKELSILFVKKFCQRINIEYESFLFLIIFAGICSFPTFNKFLQLKNSNSFQWSSLKELPFETPLPLFLKQYHPIFICPVSKEEINDENPGMSLPCHHIISKSSLLKLSKNGLTNFKCVYCSTSCSLSDCKIVKFYFI</sequence>
<dbReference type="SUPFAM" id="SSF57850">
    <property type="entry name" value="RING/U-box"/>
    <property type="match status" value="1"/>
</dbReference>
<dbReference type="GO" id="GO:0005737">
    <property type="term" value="C:cytoplasm"/>
    <property type="evidence" value="ECO:0007669"/>
    <property type="project" value="UniProtKB-SubCell"/>
</dbReference>
<evidence type="ECO:0000256" key="5">
    <source>
        <dbReference type="ARBA" id="ARBA00022833"/>
    </source>
</evidence>
<dbReference type="InterPro" id="IPR024964">
    <property type="entry name" value="CTLH/CRA"/>
</dbReference>
<dbReference type="InterPro" id="IPR045098">
    <property type="entry name" value="Fyv10_fam"/>
</dbReference>
<feature type="zinc finger region" description="RING-Gid-type" evidence="6">
    <location>
        <begin position="305"/>
        <end position="348"/>
    </location>
</feature>
<dbReference type="GO" id="GO:0043161">
    <property type="term" value="P:proteasome-mediated ubiquitin-dependent protein catabolic process"/>
    <property type="evidence" value="ECO:0007669"/>
    <property type="project" value="InterPro"/>
</dbReference>
<evidence type="ECO:0000256" key="3">
    <source>
        <dbReference type="ARBA" id="ARBA00022723"/>
    </source>
</evidence>
<name>A0A9P8PY74_9ASCO</name>
<evidence type="ECO:0000256" key="1">
    <source>
        <dbReference type="ARBA" id="ARBA00004496"/>
    </source>
</evidence>
<dbReference type="AlphaFoldDB" id="A0A9P8PY74"/>
<comment type="caution">
    <text evidence="9">The sequence shown here is derived from an EMBL/GenBank/DDBJ whole genome shotgun (WGS) entry which is preliminary data.</text>
</comment>
<proteinExistence type="predicted"/>
<dbReference type="GO" id="GO:0005634">
    <property type="term" value="C:nucleus"/>
    <property type="evidence" value="ECO:0007669"/>
    <property type="project" value="TreeGrafter"/>
</dbReference>
<dbReference type="PANTHER" id="PTHR12170:SF3">
    <property type="entry name" value="GH10162P"/>
    <property type="match status" value="1"/>
</dbReference>
<feature type="domain" description="CTLH" evidence="7">
    <location>
        <begin position="149"/>
        <end position="182"/>
    </location>
</feature>
<dbReference type="Proteomes" id="UP000769528">
    <property type="component" value="Unassembled WGS sequence"/>
</dbReference>
<dbReference type="EMBL" id="JAEUBF010000076">
    <property type="protein sequence ID" value="KAH3680653.1"/>
    <property type="molecule type" value="Genomic_DNA"/>
</dbReference>
<organism evidence="9 10">
    <name type="scientific">Wickerhamomyces mucosus</name>
    <dbReference type="NCBI Taxonomy" id="1378264"/>
    <lineage>
        <taxon>Eukaryota</taxon>
        <taxon>Fungi</taxon>
        <taxon>Dikarya</taxon>
        <taxon>Ascomycota</taxon>
        <taxon>Saccharomycotina</taxon>
        <taxon>Saccharomycetes</taxon>
        <taxon>Phaffomycetales</taxon>
        <taxon>Wickerhamomycetaceae</taxon>
        <taxon>Wickerhamomyces</taxon>
    </lineage>
</organism>
<keyword evidence="10" id="KW-1185">Reference proteome</keyword>
<evidence type="ECO:0000313" key="9">
    <source>
        <dbReference type="EMBL" id="KAH3680653.1"/>
    </source>
</evidence>
<dbReference type="GO" id="GO:0034657">
    <property type="term" value="C:GID complex"/>
    <property type="evidence" value="ECO:0007669"/>
    <property type="project" value="TreeGrafter"/>
</dbReference>
<keyword evidence="2" id="KW-0963">Cytoplasm</keyword>
<dbReference type="OrthoDB" id="1933281at2759"/>